<dbReference type="EMBL" id="VCAZ01000008">
    <property type="protein sequence ID" value="TSK28205.1"/>
    <property type="molecule type" value="Genomic_DNA"/>
</dbReference>
<dbReference type="GO" id="GO:0008270">
    <property type="term" value="F:zinc ion binding"/>
    <property type="evidence" value="ECO:0007669"/>
    <property type="project" value="UniProtKB-KW"/>
</dbReference>
<feature type="compositionally biased region" description="Low complexity" evidence="8">
    <location>
        <begin position="414"/>
        <end position="430"/>
    </location>
</feature>
<evidence type="ECO:0000256" key="2">
    <source>
        <dbReference type="ARBA" id="ARBA00022553"/>
    </source>
</evidence>
<feature type="region of interest" description="Disordered" evidence="8">
    <location>
        <begin position="289"/>
        <end position="337"/>
    </location>
</feature>
<feature type="domain" description="TRASH" evidence="9">
    <location>
        <begin position="859"/>
        <end position="895"/>
    </location>
</feature>
<feature type="domain" description="TRASH" evidence="9">
    <location>
        <begin position="773"/>
        <end position="809"/>
    </location>
</feature>
<feature type="region of interest" description="Disordered" evidence="8">
    <location>
        <begin position="97"/>
        <end position="116"/>
    </location>
</feature>
<feature type="compositionally biased region" description="Basic and acidic residues" evidence="8">
    <location>
        <begin position="289"/>
        <end position="323"/>
    </location>
</feature>
<feature type="region of interest" description="Disordered" evidence="8">
    <location>
        <begin position="1321"/>
        <end position="1371"/>
    </location>
</feature>
<dbReference type="OrthoDB" id="10025028at2759"/>
<comment type="caution">
    <text evidence="10">The sequence shown here is derived from an EMBL/GenBank/DDBJ whole genome shotgun (WGS) entry which is preliminary data.</text>
</comment>
<evidence type="ECO:0000256" key="7">
    <source>
        <dbReference type="ARBA" id="ARBA00022843"/>
    </source>
</evidence>
<feature type="domain" description="TRASH" evidence="9">
    <location>
        <begin position="901"/>
        <end position="936"/>
    </location>
</feature>
<reference evidence="10 11" key="1">
    <citation type="journal article" date="2019" name="Genome Biol. Evol.">
        <title>Whole-Genome Sequencing of the Giant Devil Catfish, Bagarius yarrelli.</title>
        <authorList>
            <person name="Jiang W."/>
            <person name="Lv Y."/>
            <person name="Cheng L."/>
            <person name="Yang K."/>
            <person name="Chao B."/>
            <person name="Wang X."/>
            <person name="Li Y."/>
            <person name="Pan X."/>
            <person name="You X."/>
            <person name="Zhang Y."/>
            <person name="Yang J."/>
            <person name="Li J."/>
            <person name="Zhang X."/>
            <person name="Liu S."/>
            <person name="Sun C."/>
            <person name="Yang J."/>
            <person name="Shi Q."/>
        </authorList>
    </citation>
    <scope>NUCLEOTIDE SEQUENCE [LARGE SCALE GENOMIC DNA]</scope>
    <source>
        <strain evidence="10">JWS20170419001</strain>
        <tissue evidence="10">Muscle</tissue>
    </source>
</reference>
<dbReference type="PANTHER" id="PTHR45736:SF5">
    <property type="entry name" value="ZINC FINGER MYM-TYPE PROTEIN 4"/>
    <property type="match status" value="1"/>
</dbReference>
<feature type="compositionally biased region" description="Basic and acidic residues" evidence="8">
    <location>
        <begin position="183"/>
        <end position="197"/>
    </location>
</feature>
<evidence type="ECO:0000256" key="5">
    <source>
        <dbReference type="ARBA" id="ARBA00022771"/>
    </source>
</evidence>
<dbReference type="SMART" id="SM00746">
    <property type="entry name" value="TRASH"/>
    <property type="match status" value="9"/>
</dbReference>
<keyword evidence="6" id="KW-0862">Zinc</keyword>
<protein>
    <submittedName>
        <fullName evidence="10">Zinc finger MYM-type protein 4</fullName>
    </submittedName>
</protein>
<dbReference type="InterPro" id="IPR010507">
    <property type="entry name" value="Znf_MYM"/>
</dbReference>
<keyword evidence="4" id="KW-0677">Repeat</keyword>
<feature type="compositionally biased region" description="Basic and acidic residues" evidence="8">
    <location>
        <begin position="1321"/>
        <end position="1332"/>
    </location>
</feature>
<dbReference type="Pfam" id="PF12012">
    <property type="entry name" value="DUF3504"/>
    <property type="match status" value="1"/>
</dbReference>
<proteinExistence type="predicted"/>
<dbReference type="InterPro" id="IPR011017">
    <property type="entry name" value="TRASH_dom"/>
</dbReference>
<feature type="compositionally biased region" description="Polar residues" evidence="8">
    <location>
        <begin position="1274"/>
        <end position="1285"/>
    </location>
</feature>
<keyword evidence="2" id="KW-0597">Phosphoprotein</keyword>
<feature type="region of interest" description="Disordered" evidence="8">
    <location>
        <begin position="156"/>
        <end position="206"/>
    </location>
</feature>
<keyword evidence="1" id="KW-1017">Isopeptide bond</keyword>
<evidence type="ECO:0000256" key="8">
    <source>
        <dbReference type="SAM" id="MobiDB-lite"/>
    </source>
</evidence>
<dbReference type="InterPro" id="IPR021893">
    <property type="entry name" value="ZMYM2-like_C"/>
</dbReference>
<evidence type="ECO:0000256" key="6">
    <source>
        <dbReference type="ARBA" id="ARBA00022833"/>
    </source>
</evidence>
<evidence type="ECO:0000256" key="1">
    <source>
        <dbReference type="ARBA" id="ARBA00022499"/>
    </source>
</evidence>
<dbReference type="InterPro" id="IPR051284">
    <property type="entry name" value="ZnF_MYMT-QRICH1"/>
</dbReference>
<feature type="domain" description="TRASH" evidence="9">
    <location>
        <begin position="587"/>
        <end position="627"/>
    </location>
</feature>
<feature type="domain" description="TRASH" evidence="9">
    <location>
        <begin position="725"/>
        <end position="763"/>
    </location>
</feature>
<keyword evidence="5" id="KW-0863">Zinc-finger</keyword>
<sequence>MKLFRHRHPQVLVDVHCVCSWSAEMTGMMSSPNLGRSTAQRKQQQNVQKGLALTQMNLLSSSVVPAALSTGPRIWESLKLPSVVNMAHQRTPRLNHVARPARSPNNSQCGLRPLGKAQQSSGCQLENLSIKGVTCFSKALPTKGPKQLHVFLPTEGTTEEDDKDKESASVAAVDHLSSSSLDLRQEEDSEKHEHERQNDDDDDEEIQMDENNYEISHEVEREEIVFENEGMSPQCTDILEEDTVLKYTNSEEEINTCVDMAEEENNISLEEKEEEEEEKVPEVAVDLILQHKSDADSKEKNTELKQKDETPHDDKENQEKDLENNMDAGELQLVQETPENINNEIEEMERESSEQYQEPQVIDVNEKNGQDDLIGTCPPEVEKEKSEGCAGISQDVSDPEKGLQEADLDNAKPVENVVENNANQEVTEQAMEPPAHSSAHSKIEAEKRLTPSTSASPLVKIKDEPVDEEYEKALGPQAPAAKVKDEPDTSEEFGQKTSEQIKISAVFSVGGNSTVLGNPAVSAAANPPSNTPPAASLCVVCSGCKKILLKGQTAFQRKGCPRLYCSPRCLYSSTTGSVPTVGSKKTCHYCLKGILNPKDVIIAPVDSNKSVKDFCSQKCLSAFNYKKDSASSALATKCNMCQNLCTIRHEVNFMGTVYKLCSDACFHQFRSSNKLSMNACVTCGAHCFSGGGKGPTLLVDGTSKKFCSQNCVSNFKKVYTKVVPCTMCKVYRTITEMVENINSDGNTELFCSSACVTAQKVQTVSSSGSAVECNHCKKVLVPQYHLAMSDGTIRNFCCFTCVISFQDAFNKTNTQSNQLNVAPCLSTTPVKSATTVQSKAAESSLLSVTQTPSVTNCSCAQCQRSFCSKPELLEFKGRMYVFCEKSCVDEFRRIHYIIAPCVYCKIEKMVKEVKRINNVDCCFCSEGCKLLYKHDLTKRWGKKHCRNCLYCSSTSQTVMTSIFSGKQEEFCGNECLSQYTLLFCEVAKCSMCRRARKMTESVKWLNEIKHFCNLKCLMHFCSQQGCSTIPPGISAKSAPSQVPITIAPVAHSSTTTTTTTTNVKPLAPKEATPVIANVISLSSATNGQPSVLGSAALQGAVPTVVKLLGHASTQTDNVKTPSAPLRILKNKALLCKPMNQNKGTSCKPNTSDINTQTDETSPKVIVLPLPVPVFVPVPMHLYTQLTPHPVGLPVPVPVPMFLPTTLDSAERIVETIQKIKEKIPDNPLEADLIMMAEMVAEDNEKDKAVSQGDQDENFIEDFDLEALSSQLSWEDDSITSTSQWGHASDSEKEKQSPSTPPPQEPQMDLEADFPVAETFEHLENHTQEDKTVTKTRAKTRKRNRDRFSQKKRARKRTEAPQASAASASDVHHPTRVHLEYGVQAWKSWVRWREAQSNVELPKLGSRAISIKEDLLQCSTTELSYGLSKFVTEVRRPNGENYKSDSIYYLCLGIQQHLFENSRMENIFTDCFYNKFSQAVSSLLKDWKPTILPSAQHRRLSFAQVMRCTRSQCDGNKTSCLRFYPPVHKDDKNTCEDTDGVPAKRKKEEEDEVVLEMEENTENPLRCPVRLYEFYLSKCSGEVKQRTSMFYLRPERSCVPNSPLWFSHTPLDDHELESMLSRILTVREIHLEREKPLSVSDPENQPDVD</sequence>
<dbReference type="Pfam" id="PF25561">
    <property type="entry name" value="QRICH1"/>
    <property type="match status" value="1"/>
</dbReference>
<dbReference type="SUPFAM" id="SSF57716">
    <property type="entry name" value="Glucocorticoid receptor-like (DNA-binding domain)"/>
    <property type="match status" value="1"/>
</dbReference>
<dbReference type="Proteomes" id="UP000319801">
    <property type="component" value="Unassembled WGS sequence"/>
</dbReference>
<gene>
    <name evidence="10" type="ORF">Baya_2392</name>
</gene>
<dbReference type="InterPro" id="IPR057926">
    <property type="entry name" value="QRICH1_dom"/>
</dbReference>
<evidence type="ECO:0000256" key="3">
    <source>
        <dbReference type="ARBA" id="ARBA00022723"/>
    </source>
</evidence>
<feature type="region of interest" description="Disordered" evidence="8">
    <location>
        <begin position="1274"/>
        <end position="1308"/>
    </location>
</feature>
<dbReference type="PANTHER" id="PTHR45736">
    <property type="entry name" value="ZINC FINGER MYM-TYPE PROTEIN"/>
    <property type="match status" value="1"/>
</dbReference>
<feature type="region of interest" description="Disordered" evidence="8">
    <location>
        <begin position="474"/>
        <end position="497"/>
    </location>
</feature>
<keyword evidence="7" id="KW-0832">Ubl conjugation</keyword>
<evidence type="ECO:0000259" key="9">
    <source>
        <dbReference type="SMART" id="SM00746"/>
    </source>
</evidence>
<evidence type="ECO:0000313" key="10">
    <source>
        <dbReference type="EMBL" id="TSK28205.1"/>
    </source>
</evidence>
<feature type="domain" description="TRASH" evidence="9">
    <location>
        <begin position="948"/>
        <end position="983"/>
    </location>
</feature>
<accession>A0A556TNW2</accession>
<feature type="compositionally biased region" description="Basic and acidic residues" evidence="8">
    <location>
        <begin position="398"/>
        <end position="412"/>
    </location>
</feature>
<dbReference type="Pfam" id="PF06467">
    <property type="entry name" value="zf-FCS"/>
    <property type="match status" value="3"/>
</dbReference>
<evidence type="ECO:0000256" key="4">
    <source>
        <dbReference type="ARBA" id="ARBA00022737"/>
    </source>
</evidence>
<feature type="region of interest" description="Disordered" evidence="8">
    <location>
        <begin position="368"/>
        <end position="456"/>
    </location>
</feature>
<dbReference type="Pfam" id="PF24900">
    <property type="entry name" value="TRASH_ZMYM4"/>
    <property type="match status" value="1"/>
</dbReference>
<name>A0A556TNW2_BAGYA</name>
<keyword evidence="11" id="KW-1185">Reference proteome</keyword>
<keyword evidence="3" id="KW-0479">Metal-binding</keyword>
<feature type="domain" description="TRASH" evidence="9">
    <location>
        <begin position="680"/>
        <end position="719"/>
    </location>
</feature>
<feature type="domain" description="TRASH" evidence="9">
    <location>
        <begin position="638"/>
        <end position="673"/>
    </location>
</feature>
<feature type="compositionally biased region" description="Basic residues" evidence="8">
    <location>
        <begin position="1333"/>
        <end position="1355"/>
    </location>
</feature>
<evidence type="ECO:0000313" key="11">
    <source>
        <dbReference type="Proteomes" id="UP000319801"/>
    </source>
</evidence>
<organism evidence="10 11">
    <name type="scientific">Bagarius yarrelli</name>
    <name type="common">Goonch</name>
    <name type="synonym">Bagrus yarrelli</name>
    <dbReference type="NCBI Taxonomy" id="175774"/>
    <lineage>
        <taxon>Eukaryota</taxon>
        <taxon>Metazoa</taxon>
        <taxon>Chordata</taxon>
        <taxon>Craniata</taxon>
        <taxon>Vertebrata</taxon>
        <taxon>Euteleostomi</taxon>
        <taxon>Actinopterygii</taxon>
        <taxon>Neopterygii</taxon>
        <taxon>Teleostei</taxon>
        <taxon>Ostariophysi</taxon>
        <taxon>Siluriformes</taxon>
        <taxon>Sisoridae</taxon>
        <taxon>Sisorinae</taxon>
        <taxon>Bagarius</taxon>
    </lineage>
</organism>
<feature type="domain" description="TRASH" evidence="9">
    <location>
        <begin position="989"/>
        <end position="1024"/>
    </location>
</feature>